<dbReference type="SUPFAM" id="SSF103473">
    <property type="entry name" value="MFS general substrate transporter"/>
    <property type="match status" value="1"/>
</dbReference>
<feature type="transmembrane region" description="Helical" evidence="7">
    <location>
        <begin position="92"/>
        <end position="113"/>
    </location>
</feature>
<evidence type="ECO:0000256" key="7">
    <source>
        <dbReference type="SAM" id="Phobius"/>
    </source>
</evidence>
<proteinExistence type="inferred from homology"/>
<dbReference type="AlphaFoldDB" id="A0A1H0GBV9"/>
<feature type="transmembrane region" description="Helical" evidence="7">
    <location>
        <begin position="67"/>
        <end position="86"/>
    </location>
</feature>
<feature type="transmembrane region" description="Helical" evidence="7">
    <location>
        <begin position="277"/>
        <end position="298"/>
    </location>
</feature>
<keyword evidence="5 7" id="KW-1133">Transmembrane helix</keyword>
<feature type="transmembrane region" description="Helical" evidence="7">
    <location>
        <begin position="248"/>
        <end position="265"/>
    </location>
</feature>
<name>A0A1H0GBV9_9FIRM</name>
<keyword evidence="6 7" id="KW-0472">Membrane</keyword>
<feature type="transmembrane region" description="Helical" evidence="7">
    <location>
        <begin position="304"/>
        <end position="324"/>
    </location>
</feature>
<feature type="transmembrane region" description="Helical" evidence="7">
    <location>
        <begin position="40"/>
        <end position="60"/>
    </location>
</feature>
<dbReference type="PANTHER" id="PTHR23514:SF3">
    <property type="entry name" value="BYPASS OF STOP CODON PROTEIN 6"/>
    <property type="match status" value="1"/>
</dbReference>
<dbReference type="PANTHER" id="PTHR23514">
    <property type="entry name" value="BYPASS OF STOP CODON PROTEIN 6"/>
    <property type="match status" value="1"/>
</dbReference>
<evidence type="ECO:0000256" key="4">
    <source>
        <dbReference type="ARBA" id="ARBA00022692"/>
    </source>
</evidence>
<organism evidence="9 10">
    <name type="scientific">Acetanaerobacterium elongatum</name>
    <dbReference type="NCBI Taxonomy" id="258515"/>
    <lineage>
        <taxon>Bacteria</taxon>
        <taxon>Bacillati</taxon>
        <taxon>Bacillota</taxon>
        <taxon>Clostridia</taxon>
        <taxon>Eubacteriales</taxon>
        <taxon>Oscillospiraceae</taxon>
        <taxon>Acetanaerobacterium</taxon>
    </lineage>
</organism>
<comment type="similarity">
    <text evidence="2">Belongs to the major facilitator superfamily.</text>
</comment>
<feature type="transmembrane region" description="Helical" evidence="7">
    <location>
        <begin position="336"/>
        <end position="359"/>
    </location>
</feature>
<evidence type="ECO:0000256" key="2">
    <source>
        <dbReference type="ARBA" id="ARBA00008335"/>
    </source>
</evidence>
<evidence type="ECO:0000256" key="1">
    <source>
        <dbReference type="ARBA" id="ARBA00004651"/>
    </source>
</evidence>
<comment type="subcellular location">
    <subcellularLocation>
        <location evidence="1">Cell membrane</location>
        <topology evidence="1">Multi-pass membrane protein</topology>
    </subcellularLocation>
</comment>
<dbReference type="InterPro" id="IPR036259">
    <property type="entry name" value="MFS_trans_sf"/>
</dbReference>
<protein>
    <submittedName>
        <fullName evidence="9">Fucose permease</fullName>
    </submittedName>
</protein>
<dbReference type="RefSeq" id="WP_092643301.1">
    <property type="nucleotide sequence ID" value="NZ_FNID01000049.1"/>
</dbReference>
<reference evidence="9 10" key="1">
    <citation type="submission" date="2016-10" db="EMBL/GenBank/DDBJ databases">
        <authorList>
            <person name="de Groot N.N."/>
        </authorList>
    </citation>
    <scope>NUCLEOTIDE SEQUENCE [LARGE SCALE GENOMIC DNA]</scope>
    <source>
        <strain evidence="9 10">CGMCC 1.5012</strain>
    </source>
</reference>
<keyword evidence="10" id="KW-1185">Reference proteome</keyword>
<dbReference type="Pfam" id="PF07690">
    <property type="entry name" value="MFS_1"/>
    <property type="match status" value="1"/>
</dbReference>
<feature type="transmembrane region" description="Helical" evidence="7">
    <location>
        <begin position="215"/>
        <end position="236"/>
    </location>
</feature>
<dbReference type="GO" id="GO:0005886">
    <property type="term" value="C:plasma membrane"/>
    <property type="evidence" value="ECO:0007669"/>
    <property type="project" value="UniProtKB-SubCell"/>
</dbReference>
<dbReference type="STRING" id="258515.SAMN05192585_14916"/>
<evidence type="ECO:0000256" key="5">
    <source>
        <dbReference type="ARBA" id="ARBA00022989"/>
    </source>
</evidence>
<evidence type="ECO:0000256" key="6">
    <source>
        <dbReference type="ARBA" id="ARBA00023136"/>
    </source>
</evidence>
<gene>
    <name evidence="9" type="ORF">SAMN05192585_14916</name>
</gene>
<evidence type="ECO:0000259" key="8">
    <source>
        <dbReference type="PROSITE" id="PS50850"/>
    </source>
</evidence>
<feature type="transmembrane region" description="Helical" evidence="7">
    <location>
        <begin position="125"/>
        <end position="144"/>
    </location>
</feature>
<evidence type="ECO:0000256" key="3">
    <source>
        <dbReference type="ARBA" id="ARBA00022448"/>
    </source>
</evidence>
<dbReference type="PROSITE" id="PS50850">
    <property type="entry name" value="MFS"/>
    <property type="match status" value="1"/>
</dbReference>
<dbReference type="InterPro" id="IPR011701">
    <property type="entry name" value="MFS"/>
</dbReference>
<feature type="transmembrane region" description="Helical" evidence="7">
    <location>
        <begin position="365"/>
        <end position="383"/>
    </location>
</feature>
<accession>A0A1H0GBV9</accession>
<dbReference type="Proteomes" id="UP000199182">
    <property type="component" value="Unassembled WGS sequence"/>
</dbReference>
<keyword evidence="3" id="KW-0813">Transport</keyword>
<keyword evidence="4 7" id="KW-0812">Transmembrane</keyword>
<dbReference type="OrthoDB" id="9795150at2"/>
<dbReference type="EMBL" id="FNID01000049">
    <property type="protein sequence ID" value="SDO04324.1"/>
    <property type="molecule type" value="Genomic_DNA"/>
</dbReference>
<feature type="domain" description="Major facilitator superfamily (MFS) profile" evidence="8">
    <location>
        <begin position="5"/>
        <end position="386"/>
    </location>
</feature>
<evidence type="ECO:0000313" key="9">
    <source>
        <dbReference type="EMBL" id="SDO04324.1"/>
    </source>
</evidence>
<sequence length="405" mass="43940">MATLFLILIYAAFISLGLPDSLLGVVWPVMQPEFGVPYGYAGILSIIVSGGTIISSLFSGKVLKRFGTGRVTFVSVLLTAVSLLGFRFAPSFIWAILLGIPLGLGAGSVDAGLNSYVAAHYKSRHMSWLHCFWGVGAMIGPVIMSGYIKRNDWRDGFLTISIIQFVLVVVLLFAIPLWDKVAKQSSGEAKSQQTVPEAAQGSFWYPLKLKGVKPVLFTFMLYCALEATMGLWGSSFLINVKGFDAAEAARWVSLFYAGITAGRFLSGFITMKVSNKLIIRAGELIILAGAVLLLLPILPREAALIGFVLVGLGCAPIYPCMIHETPARFGKENSQAVIGFQMAVAYVGSTFFPPIFGFIASSTTIGLFPFFITAYIFIILFCSERVNAFMRQKLAAAKAQEERTV</sequence>
<evidence type="ECO:0000313" key="10">
    <source>
        <dbReference type="Proteomes" id="UP000199182"/>
    </source>
</evidence>
<dbReference type="InterPro" id="IPR051788">
    <property type="entry name" value="MFS_Transporter"/>
</dbReference>
<feature type="transmembrane region" description="Helical" evidence="7">
    <location>
        <begin position="156"/>
        <end position="178"/>
    </location>
</feature>
<dbReference type="InterPro" id="IPR020846">
    <property type="entry name" value="MFS_dom"/>
</dbReference>
<dbReference type="GO" id="GO:0022857">
    <property type="term" value="F:transmembrane transporter activity"/>
    <property type="evidence" value="ECO:0007669"/>
    <property type="project" value="InterPro"/>
</dbReference>
<dbReference type="Gene3D" id="1.20.1250.20">
    <property type="entry name" value="MFS general substrate transporter like domains"/>
    <property type="match status" value="1"/>
</dbReference>